<dbReference type="EMBL" id="JYFN01000010">
    <property type="protein sequence ID" value="KJE23831.1"/>
    <property type="molecule type" value="Genomic_DNA"/>
</dbReference>
<dbReference type="PATRIC" id="fig|1502723.3.peg.6888"/>
<reference evidence="3 4" key="2">
    <citation type="journal article" date="2016" name="Genome Announc.">
        <title>Permanent Draft Genome Sequences for Two Variants of Frankia sp. Strain CpI1, the First Frankia Strain Isolated from Root Nodules of Comptonia peregrina.</title>
        <authorList>
            <person name="Oshone R."/>
            <person name="Hurst S.G.IV."/>
            <person name="Abebe-Akele F."/>
            <person name="Simpson S."/>
            <person name="Morris K."/>
            <person name="Thomas W.K."/>
            <person name="Tisa L.S."/>
        </authorList>
    </citation>
    <scope>NUCLEOTIDE SEQUENCE [LARGE SCALE GENOMIC DNA]</scope>
    <source>
        <strain evidence="4">CpI1-S</strain>
    </source>
</reference>
<dbReference type="PANTHER" id="PTHR42879:SF2">
    <property type="entry name" value="3-OXOACYL-[ACYL-CARRIER-PROTEIN] REDUCTASE FABG"/>
    <property type="match status" value="1"/>
</dbReference>
<dbReference type="InterPro" id="IPR050259">
    <property type="entry name" value="SDR"/>
</dbReference>
<keyword evidence="2" id="KW-0560">Oxidoreductase</keyword>
<dbReference type="FunFam" id="3.40.50.720:FF:000084">
    <property type="entry name" value="Short-chain dehydrogenase reductase"/>
    <property type="match status" value="1"/>
</dbReference>
<dbReference type="PROSITE" id="PS00061">
    <property type="entry name" value="ADH_SHORT"/>
    <property type="match status" value="1"/>
</dbReference>
<keyword evidence="4" id="KW-1185">Reference proteome</keyword>
<dbReference type="PRINTS" id="PR00081">
    <property type="entry name" value="GDHRDH"/>
</dbReference>
<dbReference type="InterPro" id="IPR002347">
    <property type="entry name" value="SDR_fam"/>
</dbReference>
<dbReference type="InterPro" id="IPR020904">
    <property type="entry name" value="Sc_DH/Rdtase_CS"/>
</dbReference>
<organism evidence="3 4">
    <name type="scientific">Frankia torreyi</name>
    <dbReference type="NCBI Taxonomy" id="1856"/>
    <lineage>
        <taxon>Bacteria</taxon>
        <taxon>Bacillati</taxon>
        <taxon>Actinomycetota</taxon>
        <taxon>Actinomycetes</taxon>
        <taxon>Frankiales</taxon>
        <taxon>Frankiaceae</taxon>
        <taxon>Frankia</taxon>
    </lineage>
</organism>
<dbReference type="OrthoDB" id="4350228at2"/>
<evidence type="ECO:0000313" key="4">
    <source>
        <dbReference type="Proteomes" id="UP000032545"/>
    </source>
</evidence>
<dbReference type="AlphaFoldDB" id="A0A0D8BI80"/>
<name>A0A0D8BI80_9ACTN</name>
<dbReference type="Proteomes" id="UP000032545">
    <property type="component" value="Unassembled WGS sequence"/>
</dbReference>
<dbReference type="RefSeq" id="WP_044884456.1">
    <property type="nucleotide sequence ID" value="NZ_JYFN01000010.1"/>
</dbReference>
<comment type="caution">
    <text evidence="3">The sequence shown here is derived from an EMBL/GenBank/DDBJ whole genome shotgun (WGS) entry which is preliminary data.</text>
</comment>
<dbReference type="GO" id="GO:0032787">
    <property type="term" value="P:monocarboxylic acid metabolic process"/>
    <property type="evidence" value="ECO:0007669"/>
    <property type="project" value="UniProtKB-ARBA"/>
</dbReference>
<evidence type="ECO:0000256" key="2">
    <source>
        <dbReference type="ARBA" id="ARBA00023002"/>
    </source>
</evidence>
<protein>
    <submittedName>
        <fullName evidence="3">Uncharacterized protein</fullName>
    </submittedName>
</protein>
<sequence length="293" mass="30104">MTQAIPEQSFELGLAGKAAVVTGAGAGIGQAIAVALARVGVSVGLVEIDPERAASTREIIEKAGGTALTLPTDVMDTAALAGSITAAHGEFGRLDILVNNAGGVKANRFLKQSERSWRRHIDINLVSMIAATSTAAPLIAAGGAGGSILNITSIEGQRAAPLYAVYAACKAGMISFTRTMALELGEDQIRVNALAPDHTATAGMRGIFAGPVDPDNLPPLAPQRQSDVERYVPLGREGHADEVGDAAVFLSSDRAKYITGVTLNIDGGAWASSGWGRAGDGWTLYPGDTSVTL</sequence>
<evidence type="ECO:0000313" key="3">
    <source>
        <dbReference type="EMBL" id="KJE23831.1"/>
    </source>
</evidence>
<accession>A0A0D8BI80</accession>
<reference evidence="4" key="1">
    <citation type="submission" date="2015-02" db="EMBL/GenBank/DDBJ databases">
        <title>Draft Genome of Frankia sp. CpI1-S.</title>
        <authorList>
            <person name="Oshone R.T."/>
            <person name="Ngom M."/>
            <person name="Ghodhbane-Gtari F."/>
            <person name="Gtari M."/>
            <person name="Morris K."/>
            <person name="Thomas K."/>
            <person name="Sen A."/>
            <person name="Tisa L.S."/>
        </authorList>
    </citation>
    <scope>NUCLEOTIDE SEQUENCE [LARGE SCALE GENOMIC DNA]</scope>
    <source>
        <strain evidence="4">CpI1-S</strain>
    </source>
</reference>
<proteinExistence type="inferred from homology"/>
<dbReference type="CDD" id="cd05233">
    <property type="entry name" value="SDR_c"/>
    <property type="match status" value="1"/>
</dbReference>
<dbReference type="PANTHER" id="PTHR42879">
    <property type="entry name" value="3-OXOACYL-(ACYL-CARRIER-PROTEIN) REDUCTASE"/>
    <property type="match status" value="1"/>
</dbReference>
<dbReference type="Gene3D" id="3.40.50.720">
    <property type="entry name" value="NAD(P)-binding Rossmann-like Domain"/>
    <property type="match status" value="1"/>
</dbReference>
<dbReference type="PRINTS" id="PR00080">
    <property type="entry name" value="SDRFAMILY"/>
</dbReference>
<dbReference type="SUPFAM" id="SSF51735">
    <property type="entry name" value="NAD(P)-binding Rossmann-fold domains"/>
    <property type="match status" value="1"/>
</dbReference>
<dbReference type="Pfam" id="PF13561">
    <property type="entry name" value="adh_short_C2"/>
    <property type="match status" value="1"/>
</dbReference>
<comment type="similarity">
    <text evidence="1">Belongs to the short-chain dehydrogenases/reductases (SDR) family.</text>
</comment>
<dbReference type="GO" id="GO:0016491">
    <property type="term" value="F:oxidoreductase activity"/>
    <property type="evidence" value="ECO:0007669"/>
    <property type="project" value="UniProtKB-KW"/>
</dbReference>
<dbReference type="InterPro" id="IPR036291">
    <property type="entry name" value="NAD(P)-bd_dom_sf"/>
</dbReference>
<gene>
    <name evidence="3" type="ORF">FF36_01764</name>
</gene>
<evidence type="ECO:0000256" key="1">
    <source>
        <dbReference type="ARBA" id="ARBA00006484"/>
    </source>
</evidence>